<proteinExistence type="inferred from homology"/>
<evidence type="ECO:0000256" key="11">
    <source>
        <dbReference type="PIRNR" id="PIRNR006268"/>
    </source>
</evidence>
<gene>
    <name evidence="12" type="ORF">VRU48_12480</name>
</gene>
<name>A0ABU7I8X0_9SPHI</name>
<comment type="similarity">
    <text evidence="11">Belongs to the ApbE family.</text>
</comment>
<dbReference type="EMBL" id="JAZDQT010000002">
    <property type="protein sequence ID" value="MEE1945929.1"/>
    <property type="molecule type" value="Genomic_DNA"/>
</dbReference>
<keyword evidence="7 11" id="KW-0274">FAD</keyword>
<evidence type="ECO:0000256" key="9">
    <source>
        <dbReference type="ARBA" id="ARBA00031306"/>
    </source>
</evidence>
<evidence type="ECO:0000256" key="6">
    <source>
        <dbReference type="ARBA" id="ARBA00022723"/>
    </source>
</evidence>
<evidence type="ECO:0000313" key="13">
    <source>
        <dbReference type="Proteomes" id="UP001336835"/>
    </source>
</evidence>
<evidence type="ECO:0000256" key="7">
    <source>
        <dbReference type="ARBA" id="ARBA00022827"/>
    </source>
</evidence>
<evidence type="ECO:0000313" key="12">
    <source>
        <dbReference type="EMBL" id="MEE1945929.1"/>
    </source>
</evidence>
<dbReference type="PANTHER" id="PTHR30040:SF2">
    <property type="entry name" value="FAD:PROTEIN FMN TRANSFERASE"/>
    <property type="match status" value="1"/>
</dbReference>
<keyword evidence="4 11" id="KW-0285">Flavoprotein</keyword>
<dbReference type="PIRSF" id="PIRSF006268">
    <property type="entry name" value="ApbE"/>
    <property type="match status" value="1"/>
</dbReference>
<dbReference type="EC" id="2.7.1.180" evidence="2 11"/>
<comment type="cofactor">
    <cofactor evidence="1">
        <name>Mg(2+)</name>
        <dbReference type="ChEBI" id="CHEBI:18420"/>
    </cofactor>
</comment>
<dbReference type="SUPFAM" id="SSF143631">
    <property type="entry name" value="ApbE-like"/>
    <property type="match status" value="1"/>
</dbReference>
<evidence type="ECO:0000256" key="8">
    <source>
        <dbReference type="ARBA" id="ARBA00022842"/>
    </source>
</evidence>
<dbReference type="InterPro" id="IPR003374">
    <property type="entry name" value="ApbE-like_sf"/>
</dbReference>
<accession>A0ABU7I8X0</accession>
<reference evidence="12 13" key="1">
    <citation type="submission" date="2024-01" db="EMBL/GenBank/DDBJ databases">
        <title>Pedobacter sp. nov., isolated from fresh soil.</title>
        <authorList>
            <person name="Le N.T.T."/>
        </authorList>
    </citation>
    <scope>NUCLEOTIDE SEQUENCE [LARGE SCALE GENOMIC DNA]</scope>
    <source>
        <strain evidence="12 13">KR3-3</strain>
    </source>
</reference>
<dbReference type="Gene3D" id="3.10.520.10">
    <property type="entry name" value="ApbE-like domains"/>
    <property type="match status" value="1"/>
</dbReference>
<sequence length="332" mass="36988">MKRLLLPLTCLGAFFLFSFHRPALHEFKINGEAQGTTYALSYYAADSVVNKRQIDSILDVIDLSMSLYRPNSTISRFNQSDKGLKLDAHFLNVVQRSFEIYRDTKGIFDITVEPLVNYWIRAKREPNSIDSAKIKQLLPFVGMDKLQLKGNHLAKQQPTVHVDVNGIAQGYSVDVLADFLDKHHIVAYVVEIGGEIRLKGPKPDGKPMRIGIEGPDSERGGTPTIKHVLAANQGAITTSGNYRGYLETKRMSYLINPKTGFPLNGEIISATVYAKDAITADGYDNVLMAMKVSEALQFVDRHKDLEAYLIYKRADGKLADTASTGFKKMLAN</sequence>
<keyword evidence="13" id="KW-1185">Reference proteome</keyword>
<dbReference type="Proteomes" id="UP001336835">
    <property type="component" value="Unassembled WGS sequence"/>
</dbReference>
<evidence type="ECO:0000256" key="3">
    <source>
        <dbReference type="ARBA" id="ARBA00016337"/>
    </source>
</evidence>
<evidence type="ECO:0000256" key="2">
    <source>
        <dbReference type="ARBA" id="ARBA00011955"/>
    </source>
</evidence>
<dbReference type="RefSeq" id="WP_330108247.1">
    <property type="nucleotide sequence ID" value="NZ_JAZDQT010000002.1"/>
</dbReference>
<protein>
    <recommendedName>
        <fullName evidence="3 11">FAD:protein FMN transferase</fullName>
        <ecNumber evidence="2 11">2.7.1.180</ecNumber>
    </recommendedName>
    <alternativeName>
        <fullName evidence="9 11">Flavin transferase</fullName>
    </alternativeName>
</protein>
<evidence type="ECO:0000256" key="4">
    <source>
        <dbReference type="ARBA" id="ARBA00022630"/>
    </source>
</evidence>
<evidence type="ECO:0000256" key="10">
    <source>
        <dbReference type="ARBA" id="ARBA00048540"/>
    </source>
</evidence>
<evidence type="ECO:0000256" key="1">
    <source>
        <dbReference type="ARBA" id="ARBA00001946"/>
    </source>
</evidence>
<evidence type="ECO:0000256" key="5">
    <source>
        <dbReference type="ARBA" id="ARBA00022679"/>
    </source>
</evidence>
<comment type="caution">
    <text evidence="12">The sequence shown here is derived from an EMBL/GenBank/DDBJ whole genome shotgun (WGS) entry which is preliminary data.</text>
</comment>
<organism evidence="12 13">
    <name type="scientific">Pedobacter albus</name>
    <dbReference type="NCBI Taxonomy" id="3113905"/>
    <lineage>
        <taxon>Bacteria</taxon>
        <taxon>Pseudomonadati</taxon>
        <taxon>Bacteroidota</taxon>
        <taxon>Sphingobacteriia</taxon>
        <taxon>Sphingobacteriales</taxon>
        <taxon>Sphingobacteriaceae</taxon>
        <taxon>Pedobacter</taxon>
    </lineage>
</organism>
<dbReference type="PANTHER" id="PTHR30040">
    <property type="entry name" value="THIAMINE BIOSYNTHESIS LIPOPROTEIN APBE"/>
    <property type="match status" value="1"/>
</dbReference>
<dbReference type="InterPro" id="IPR024932">
    <property type="entry name" value="ApbE"/>
</dbReference>
<keyword evidence="6 11" id="KW-0479">Metal-binding</keyword>
<comment type="catalytic activity">
    <reaction evidence="10 11">
        <text>L-threonyl-[protein] + FAD = FMN-L-threonyl-[protein] + AMP + H(+)</text>
        <dbReference type="Rhea" id="RHEA:36847"/>
        <dbReference type="Rhea" id="RHEA-COMP:11060"/>
        <dbReference type="Rhea" id="RHEA-COMP:11061"/>
        <dbReference type="ChEBI" id="CHEBI:15378"/>
        <dbReference type="ChEBI" id="CHEBI:30013"/>
        <dbReference type="ChEBI" id="CHEBI:57692"/>
        <dbReference type="ChEBI" id="CHEBI:74257"/>
        <dbReference type="ChEBI" id="CHEBI:456215"/>
        <dbReference type="EC" id="2.7.1.180"/>
    </reaction>
</comment>
<dbReference type="Pfam" id="PF02424">
    <property type="entry name" value="ApbE"/>
    <property type="match status" value="1"/>
</dbReference>
<dbReference type="GO" id="GO:0016740">
    <property type="term" value="F:transferase activity"/>
    <property type="evidence" value="ECO:0007669"/>
    <property type="project" value="UniProtKB-KW"/>
</dbReference>
<keyword evidence="8 11" id="KW-0460">Magnesium</keyword>
<keyword evidence="5 11" id="KW-0808">Transferase</keyword>